<dbReference type="OrthoDB" id="10430746at2759"/>
<organism evidence="2 3">
    <name type="scientific">Mytilus galloprovincialis</name>
    <name type="common">Mediterranean mussel</name>
    <dbReference type="NCBI Taxonomy" id="29158"/>
    <lineage>
        <taxon>Eukaryota</taxon>
        <taxon>Metazoa</taxon>
        <taxon>Spiralia</taxon>
        <taxon>Lophotrochozoa</taxon>
        <taxon>Mollusca</taxon>
        <taxon>Bivalvia</taxon>
        <taxon>Autobranchia</taxon>
        <taxon>Pteriomorphia</taxon>
        <taxon>Mytilida</taxon>
        <taxon>Mytiloidea</taxon>
        <taxon>Mytilidae</taxon>
        <taxon>Mytilinae</taxon>
        <taxon>Mytilus</taxon>
    </lineage>
</organism>
<accession>A0A8B6BP43</accession>
<evidence type="ECO:0000256" key="1">
    <source>
        <dbReference type="SAM" id="SignalP"/>
    </source>
</evidence>
<feature type="chain" id="PRO_5032624360" evidence="1">
    <location>
        <begin position="17"/>
        <end position="61"/>
    </location>
</feature>
<name>A0A8B6BP43_MYTGA</name>
<sequence length="61" mass="6594">MRAWINILCVFYPVKSQVTVTKPGVCHAPNSCDDVEALPSTSFCSGNGNDKEYLGTKISLS</sequence>
<feature type="signal peptide" evidence="1">
    <location>
        <begin position="1"/>
        <end position="16"/>
    </location>
</feature>
<keyword evidence="1" id="KW-0732">Signal</keyword>
<dbReference type="Proteomes" id="UP000596742">
    <property type="component" value="Unassembled WGS sequence"/>
</dbReference>
<dbReference type="EMBL" id="UYJE01000478">
    <property type="protein sequence ID" value="VDH93632.1"/>
    <property type="molecule type" value="Genomic_DNA"/>
</dbReference>
<dbReference type="AlphaFoldDB" id="A0A8B6BP43"/>
<keyword evidence="3" id="KW-1185">Reference proteome</keyword>
<gene>
    <name evidence="2" type="ORF">MGAL_10B012266</name>
</gene>
<evidence type="ECO:0000313" key="3">
    <source>
        <dbReference type="Proteomes" id="UP000596742"/>
    </source>
</evidence>
<reference evidence="2" key="1">
    <citation type="submission" date="2018-11" db="EMBL/GenBank/DDBJ databases">
        <authorList>
            <person name="Alioto T."/>
            <person name="Alioto T."/>
        </authorList>
    </citation>
    <scope>NUCLEOTIDE SEQUENCE</scope>
</reference>
<protein>
    <submittedName>
        <fullName evidence="2">Uncharacterized protein</fullName>
    </submittedName>
</protein>
<proteinExistence type="predicted"/>
<evidence type="ECO:0000313" key="2">
    <source>
        <dbReference type="EMBL" id="VDH93632.1"/>
    </source>
</evidence>
<comment type="caution">
    <text evidence="2">The sequence shown here is derived from an EMBL/GenBank/DDBJ whole genome shotgun (WGS) entry which is preliminary data.</text>
</comment>